<evidence type="ECO:0000313" key="9">
    <source>
        <dbReference type="Proteomes" id="UP000264820"/>
    </source>
</evidence>
<dbReference type="PANTHER" id="PTHR24027">
    <property type="entry name" value="CADHERIN-23"/>
    <property type="match status" value="1"/>
</dbReference>
<feature type="domain" description="Cadherin" evidence="7">
    <location>
        <begin position="86"/>
        <end position="151"/>
    </location>
</feature>
<dbReference type="InterPro" id="IPR039808">
    <property type="entry name" value="Cadherin"/>
</dbReference>
<keyword evidence="3 5" id="KW-0106">Calcium</keyword>
<dbReference type="Proteomes" id="UP000264820">
    <property type="component" value="Unplaced"/>
</dbReference>
<dbReference type="PROSITE" id="PS50268">
    <property type="entry name" value="CADHERIN_2"/>
    <property type="match status" value="1"/>
</dbReference>
<dbReference type="GO" id="GO:0016339">
    <property type="term" value="P:calcium-dependent cell-cell adhesion via plasma membrane cell adhesion molecules"/>
    <property type="evidence" value="ECO:0007669"/>
    <property type="project" value="TreeGrafter"/>
</dbReference>
<dbReference type="GO" id="GO:0016477">
    <property type="term" value="P:cell migration"/>
    <property type="evidence" value="ECO:0007669"/>
    <property type="project" value="TreeGrafter"/>
</dbReference>
<keyword evidence="2" id="KW-0677">Repeat</keyword>
<dbReference type="PANTHER" id="PTHR24027:SF431">
    <property type="entry name" value="CADHERIN-RELATED FAMILY MEMBER 5-LIKE ISOFORM X1"/>
    <property type="match status" value="1"/>
</dbReference>
<keyword evidence="4 6" id="KW-0472">Membrane</keyword>
<protein>
    <recommendedName>
        <fullName evidence="7">Cadherin domain-containing protein</fullName>
    </recommendedName>
</protein>
<evidence type="ECO:0000256" key="5">
    <source>
        <dbReference type="PROSITE-ProRule" id="PRU00043"/>
    </source>
</evidence>
<dbReference type="GO" id="GO:0016342">
    <property type="term" value="C:catenin complex"/>
    <property type="evidence" value="ECO:0007669"/>
    <property type="project" value="TreeGrafter"/>
</dbReference>
<evidence type="ECO:0000256" key="2">
    <source>
        <dbReference type="ARBA" id="ARBA00022737"/>
    </source>
</evidence>
<dbReference type="GO" id="GO:0005912">
    <property type="term" value="C:adherens junction"/>
    <property type="evidence" value="ECO:0007669"/>
    <property type="project" value="TreeGrafter"/>
</dbReference>
<evidence type="ECO:0000256" key="6">
    <source>
        <dbReference type="SAM" id="Phobius"/>
    </source>
</evidence>
<dbReference type="GO" id="GO:0034332">
    <property type="term" value="P:adherens junction organization"/>
    <property type="evidence" value="ECO:0007669"/>
    <property type="project" value="TreeGrafter"/>
</dbReference>
<dbReference type="GO" id="GO:0007156">
    <property type="term" value="P:homophilic cell adhesion via plasma membrane adhesion molecules"/>
    <property type="evidence" value="ECO:0007669"/>
    <property type="project" value="InterPro"/>
</dbReference>
<keyword evidence="9" id="KW-1185">Reference proteome</keyword>
<keyword evidence="6" id="KW-1133">Transmembrane helix</keyword>
<dbReference type="AlphaFoldDB" id="A0A3Q2YR72"/>
<dbReference type="SUPFAM" id="SSF49313">
    <property type="entry name" value="Cadherin-like"/>
    <property type="match status" value="2"/>
</dbReference>
<dbReference type="CDD" id="cd11304">
    <property type="entry name" value="Cadherin_repeat"/>
    <property type="match status" value="1"/>
</dbReference>
<comment type="subcellular location">
    <subcellularLocation>
        <location evidence="1">Membrane</location>
    </subcellularLocation>
</comment>
<dbReference type="GO" id="GO:0045296">
    <property type="term" value="F:cadherin binding"/>
    <property type="evidence" value="ECO:0007669"/>
    <property type="project" value="TreeGrafter"/>
</dbReference>
<organism evidence="8 9">
    <name type="scientific">Hippocampus comes</name>
    <name type="common">Tiger tail seahorse</name>
    <dbReference type="NCBI Taxonomy" id="109280"/>
    <lineage>
        <taxon>Eukaryota</taxon>
        <taxon>Metazoa</taxon>
        <taxon>Chordata</taxon>
        <taxon>Craniata</taxon>
        <taxon>Vertebrata</taxon>
        <taxon>Euteleostomi</taxon>
        <taxon>Actinopterygii</taxon>
        <taxon>Neopterygii</taxon>
        <taxon>Teleostei</taxon>
        <taxon>Neoteleostei</taxon>
        <taxon>Acanthomorphata</taxon>
        <taxon>Syngnathiaria</taxon>
        <taxon>Syngnathiformes</taxon>
        <taxon>Syngnathoidei</taxon>
        <taxon>Syngnathidae</taxon>
        <taxon>Hippocampus</taxon>
    </lineage>
</organism>
<dbReference type="GO" id="GO:0008013">
    <property type="term" value="F:beta-catenin binding"/>
    <property type="evidence" value="ECO:0007669"/>
    <property type="project" value="TreeGrafter"/>
</dbReference>
<dbReference type="Ensembl" id="ENSHCOT00000006422.1">
    <property type="protein sequence ID" value="ENSHCOP00000020338.1"/>
    <property type="gene ID" value="ENSHCOG00000006346.1"/>
</dbReference>
<evidence type="ECO:0000256" key="4">
    <source>
        <dbReference type="ARBA" id="ARBA00023136"/>
    </source>
</evidence>
<dbReference type="Gene3D" id="2.60.40.60">
    <property type="entry name" value="Cadherins"/>
    <property type="match status" value="1"/>
</dbReference>
<dbReference type="InterPro" id="IPR002126">
    <property type="entry name" value="Cadherin-like_dom"/>
</dbReference>
<dbReference type="PRINTS" id="PR00205">
    <property type="entry name" value="CADHERIN"/>
</dbReference>
<sequence length="361" mass="40542">MDGQDIYSKMAENSLCGEVVADLMVDTPAEGVEWRLDGKDADWFFLDGGVIRLNSSPEKVLDREIIVEVLNENDNWPEFTEDTIRSPDADYFKIDLHNSGEVMLAKALDYETKTQLSLTILASEMNTAEHFNTSTDIMVDVQDVDDQYPQFLPCTLLFQDRTNRICTSPVYTVNVTEGKEDFVLDFSPGPIHAVDGDRGLSATVNYAILSAFQDDDPRKYSVATVLVRVLAVNRFHPVFDMAEYHGFVTAAKNPASLVYTYGNRALMLHVQDQDFKHGFNPMIYFTFSPASNHTSIYRVTQEGLLIARANQLKAKALFLTTAFLTVVSCAVIMVLWLKRKHKGHLDPLERGCVAQGKHPNV</sequence>
<feature type="transmembrane region" description="Helical" evidence="6">
    <location>
        <begin position="316"/>
        <end position="337"/>
    </location>
</feature>
<reference evidence="8" key="1">
    <citation type="submission" date="2025-08" db="UniProtKB">
        <authorList>
            <consortium name="Ensembl"/>
        </authorList>
    </citation>
    <scope>IDENTIFICATION</scope>
</reference>
<proteinExistence type="predicted"/>
<dbReference type="GeneTree" id="ENSGT00940000165748"/>
<evidence type="ECO:0000259" key="7">
    <source>
        <dbReference type="PROSITE" id="PS50268"/>
    </source>
</evidence>
<dbReference type="GO" id="GO:0005509">
    <property type="term" value="F:calcium ion binding"/>
    <property type="evidence" value="ECO:0007669"/>
    <property type="project" value="UniProtKB-UniRule"/>
</dbReference>
<accession>A0A3Q2YR72</accession>
<keyword evidence="6" id="KW-0812">Transmembrane</keyword>
<dbReference type="GO" id="GO:0007043">
    <property type="term" value="P:cell-cell junction assembly"/>
    <property type="evidence" value="ECO:0007669"/>
    <property type="project" value="TreeGrafter"/>
</dbReference>
<evidence type="ECO:0000256" key="3">
    <source>
        <dbReference type="ARBA" id="ARBA00022837"/>
    </source>
</evidence>
<reference evidence="8" key="2">
    <citation type="submission" date="2025-09" db="UniProtKB">
        <authorList>
            <consortium name="Ensembl"/>
        </authorList>
    </citation>
    <scope>IDENTIFICATION</scope>
</reference>
<dbReference type="InterPro" id="IPR015919">
    <property type="entry name" value="Cadherin-like_sf"/>
</dbReference>
<dbReference type="GO" id="GO:0044331">
    <property type="term" value="P:cell-cell adhesion mediated by cadherin"/>
    <property type="evidence" value="ECO:0007669"/>
    <property type="project" value="TreeGrafter"/>
</dbReference>
<evidence type="ECO:0000313" key="8">
    <source>
        <dbReference type="Ensembl" id="ENSHCOP00000020338.1"/>
    </source>
</evidence>
<name>A0A3Q2YR72_HIPCM</name>
<dbReference type="GO" id="GO:0000902">
    <property type="term" value="P:cell morphogenesis"/>
    <property type="evidence" value="ECO:0007669"/>
    <property type="project" value="TreeGrafter"/>
</dbReference>
<evidence type="ECO:0000256" key="1">
    <source>
        <dbReference type="ARBA" id="ARBA00004370"/>
    </source>
</evidence>